<dbReference type="InterPro" id="IPR025668">
    <property type="entry name" value="Tnp_DDE_dom"/>
</dbReference>
<keyword evidence="3" id="KW-1185">Reference proteome</keyword>
<dbReference type="OrthoDB" id="706456at2"/>
<evidence type="ECO:0000259" key="1">
    <source>
        <dbReference type="Pfam" id="PF13612"/>
    </source>
</evidence>
<dbReference type="NCBIfam" id="NF033520">
    <property type="entry name" value="transpos_IS982"/>
    <property type="match status" value="1"/>
</dbReference>
<evidence type="ECO:0000313" key="2">
    <source>
        <dbReference type="EMBL" id="SFJ99538.1"/>
    </source>
</evidence>
<protein>
    <submittedName>
        <fullName evidence="2">Transposase DDE domain-containing protein</fullName>
    </submittedName>
</protein>
<proteinExistence type="predicted"/>
<dbReference type="AlphaFoldDB" id="A0A1I3VVX7"/>
<reference evidence="2 3" key="1">
    <citation type="submission" date="2016-10" db="EMBL/GenBank/DDBJ databases">
        <authorList>
            <person name="de Groot N.N."/>
        </authorList>
    </citation>
    <scope>NUCLEOTIDE SEQUENCE [LARGE SCALE GENOMIC DNA]</scope>
    <source>
        <strain evidence="2 3">RK1</strain>
    </source>
</reference>
<feature type="domain" description="Transposase DDE" evidence="1">
    <location>
        <begin position="137"/>
        <end position="280"/>
    </location>
</feature>
<dbReference type="Pfam" id="PF13612">
    <property type="entry name" value="DDE_Tnp_1_3"/>
    <property type="match status" value="1"/>
</dbReference>
<accession>A0A1I3VVX7</accession>
<evidence type="ECO:0000313" key="3">
    <source>
        <dbReference type="Proteomes" id="UP000198670"/>
    </source>
</evidence>
<dbReference type="EMBL" id="FOQO01000033">
    <property type="protein sequence ID" value="SFJ99538.1"/>
    <property type="molecule type" value="Genomic_DNA"/>
</dbReference>
<gene>
    <name evidence="2" type="ORF">SAMN05444682_1331</name>
</gene>
<organism evidence="2 3">
    <name type="scientific">Parapedobacter indicus</name>
    <dbReference type="NCBI Taxonomy" id="1477437"/>
    <lineage>
        <taxon>Bacteria</taxon>
        <taxon>Pseudomonadati</taxon>
        <taxon>Bacteroidota</taxon>
        <taxon>Sphingobacteriia</taxon>
        <taxon>Sphingobacteriales</taxon>
        <taxon>Sphingobacteriaceae</taxon>
        <taxon>Parapedobacter</taxon>
    </lineage>
</organism>
<name>A0A1I3VVX7_9SPHI</name>
<sequence>MAVKLTNKLCTILKFSILEKFLTFFYMHNLKTNFEKIRRICKSVLAKYLYADGNLERYRNKPRMNDLDIIALSLTAEALGIDSENYLYGKIKSDYPQYFSQLPDRSNYNRRKRRMQRYIPWVSESIAGIIDPEADRYILDSIPVPVCQPVRANRAAICREDPTVYPSRGYHASHRLHYYGFKMQLVISRSGVPVHFGITAANVHDVNYLQWMNETQLTDCELVADKGYLSLGYQTSLFEESRIRLITPLRANMKNRLSGWNAGYRYARKRIETLFSQLCDQLMLKRNYAKTLDGLFTRLCAKISAVAVLQYTNFLNNRNINRLKHALAV</sequence>
<dbReference type="Proteomes" id="UP000198670">
    <property type="component" value="Unassembled WGS sequence"/>
</dbReference>